<organism evidence="2 3">
    <name type="scientific">Methanonatronarchaeum thermophilum</name>
    <dbReference type="NCBI Taxonomy" id="1927129"/>
    <lineage>
        <taxon>Archaea</taxon>
        <taxon>Methanobacteriati</taxon>
        <taxon>Methanobacteriota</taxon>
        <taxon>Methanonatronarchaeia</taxon>
        <taxon>Methanonatronarchaeales</taxon>
        <taxon>Methanonatronarchaeaceae</taxon>
        <taxon>Methanonatronarchaeum</taxon>
    </lineage>
</organism>
<gene>
    <name evidence="2" type="ORF">AMET1_0935</name>
</gene>
<dbReference type="InterPro" id="IPR011008">
    <property type="entry name" value="Dimeric_a/b-barrel"/>
</dbReference>
<proteinExistence type="predicted"/>
<dbReference type="InterPro" id="IPR019887">
    <property type="entry name" value="Tscrpt_reg_AsnC/Lrp_C"/>
</dbReference>
<dbReference type="Proteomes" id="UP000195137">
    <property type="component" value="Unassembled WGS sequence"/>
</dbReference>
<evidence type="ECO:0000313" key="3">
    <source>
        <dbReference type="Proteomes" id="UP000195137"/>
    </source>
</evidence>
<evidence type="ECO:0000313" key="2">
    <source>
        <dbReference type="EMBL" id="OUJ19281.1"/>
    </source>
</evidence>
<dbReference type="SUPFAM" id="SSF54909">
    <property type="entry name" value="Dimeric alpha+beta barrel"/>
    <property type="match status" value="1"/>
</dbReference>
<dbReference type="EMBL" id="MRZU01000003">
    <property type="protein sequence ID" value="OUJ19281.1"/>
    <property type="molecule type" value="Genomic_DNA"/>
</dbReference>
<protein>
    <submittedName>
        <fullName evidence="2">Lrp/AsnC family C-terminal domain</fullName>
    </submittedName>
</protein>
<name>A0A1Y3GCU8_9EURY</name>
<feature type="domain" description="Transcription regulator AsnC/Lrp ligand binding" evidence="1">
    <location>
        <begin position="8"/>
        <end position="72"/>
    </location>
</feature>
<keyword evidence="3" id="KW-1185">Reference proteome</keyword>
<dbReference type="RefSeq" id="WP_086637302.1">
    <property type="nucleotide sequence ID" value="NZ_MRZU01000003.1"/>
</dbReference>
<dbReference type="Gene3D" id="3.30.70.920">
    <property type="match status" value="1"/>
</dbReference>
<dbReference type="AlphaFoldDB" id="A0A1Y3GCU8"/>
<evidence type="ECO:0000259" key="1">
    <source>
        <dbReference type="Pfam" id="PF01037"/>
    </source>
</evidence>
<accession>A0A1Y3GCU8</accession>
<comment type="caution">
    <text evidence="2">The sequence shown here is derived from an EMBL/GenBank/DDBJ whole genome shotgun (WGS) entry which is preliminary data.</text>
</comment>
<dbReference type="Pfam" id="PF01037">
    <property type="entry name" value="AsnC_trans_reg"/>
    <property type="match status" value="1"/>
</dbReference>
<dbReference type="OrthoDB" id="8136at2157"/>
<sequence length="77" mass="8484">MVVGVTLLNVKPGAEREIQRDLESRDGVREVLHVFGEYDFIVIVEVDGLSKLNDIVDEIREIGGVLSTQTIIGAEMS</sequence>
<reference evidence="2 3" key="1">
    <citation type="submission" date="2016-12" db="EMBL/GenBank/DDBJ databases">
        <title>Discovery of methanogenic haloarchaea.</title>
        <authorList>
            <person name="Sorokin D.Y."/>
            <person name="Makarova K.S."/>
            <person name="Abbas B."/>
            <person name="Ferrer M."/>
            <person name="Golyshin P.N."/>
        </authorList>
    </citation>
    <scope>NUCLEOTIDE SEQUENCE [LARGE SCALE GENOMIC DNA]</scope>
    <source>
        <strain evidence="2">AMET1</strain>
    </source>
</reference>